<comment type="caution">
    <text evidence="1">The sequence shown here is derived from an EMBL/GenBank/DDBJ whole genome shotgun (WGS) entry which is preliminary data.</text>
</comment>
<accession>A0A9D9BZ56</accession>
<name>A0A9D9BZ56_PROMR</name>
<dbReference type="AlphaFoldDB" id="A0A9D9BZ56"/>
<organism evidence="1">
    <name type="scientific">Prochlorococcus marinus XMU1424</name>
    <dbReference type="NCBI Taxonomy" id="2774497"/>
    <lineage>
        <taxon>Bacteria</taxon>
        <taxon>Bacillati</taxon>
        <taxon>Cyanobacteriota</taxon>
        <taxon>Cyanophyceae</taxon>
        <taxon>Synechococcales</taxon>
        <taxon>Prochlorococcaceae</taxon>
        <taxon>Prochlorococcus</taxon>
    </lineage>
</organism>
<evidence type="ECO:0000313" key="1">
    <source>
        <dbReference type="EMBL" id="MBO6988662.1"/>
    </source>
</evidence>
<feature type="non-terminal residue" evidence="1">
    <location>
        <position position="81"/>
    </location>
</feature>
<protein>
    <submittedName>
        <fullName evidence="1">Uncharacterized protein</fullName>
    </submittedName>
</protein>
<sequence>MKLRVVTIILILSLLFFFGFKKVSANKNKEQSTNIEQLNILKYIPENNKLLFISNLDSFNIVNNRKDENPTNQDNFVFIKD</sequence>
<gene>
    <name evidence="1" type="ORF">JJ833_07330</name>
</gene>
<dbReference type="EMBL" id="JAEPLE010000005">
    <property type="protein sequence ID" value="MBO6988662.1"/>
    <property type="molecule type" value="Genomic_DNA"/>
</dbReference>
<proteinExistence type="predicted"/>
<reference evidence="1" key="1">
    <citation type="journal article" date="2021" name="Front. Mar. Sci.">
        <title>Genomes of Diverse Isolates of Prochlorococcus High-Light-Adapted Clade II in the Western Pacific Ocean.</title>
        <authorList>
            <person name="Yan W."/>
            <person name="Feng X."/>
            <person name="Zhang W."/>
            <person name="Nawaz M.Z."/>
            <person name="Luo T."/>
            <person name="Zhang R."/>
            <person name="Jiao N."/>
        </authorList>
    </citation>
    <scope>NUCLEOTIDE SEQUENCE</scope>
    <source>
        <strain evidence="1">XMU1424</strain>
    </source>
</reference>